<evidence type="ECO:0000256" key="2">
    <source>
        <dbReference type="SAM" id="Phobius"/>
    </source>
</evidence>
<reference evidence="3 4" key="1">
    <citation type="submission" date="2018-08" db="EMBL/GenBank/DDBJ databases">
        <title>Murine metabolic-syndrome-specific gut microbial biobank.</title>
        <authorList>
            <person name="Liu C."/>
        </authorList>
    </citation>
    <scope>NUCLEOTIDE SEQUENCE [LARGE SCALE GENOMIC DNA]</scope>
    <source>
        <strain evidence="3 4">28</strain>
    </source>
</reference>
<feature type="region of interest" description="Disordered" evidence="1">
    <location>
        <begin position="33"/>
        <end position="52"/>
    </location>
</feature>
<dbReference type="EMBL" id="QXWK01000010">
    <property type="protein sequence ID" value="NBH61286.1"/>
    <property type="molecule type" value="Genomic_DNA"/>
</dbReference>
<keyword evidence="4" id="KW-1185">Reference proteome</keyword>
<dbReference type="AlphaFoldDB" id="A0A845QIB7"/>
<keyword evidence="2" id="KW-0472">Membrane</keyword>
<keyword evidence="2" id="KW-1133">Transmembrane helix</keyword>
<organism evidence="3 4">
    <name type="scientific">Anaerotruncus colihominis</name>
    <dbReference type="NCBI Taxonomy" id="169435"/>
    <lineage>
        <taxon>Bacteria</taxon>
        <taxon>Bacillati</taxon>
        <taxon>Bacillota</taxon>
        <taxon>Clostridia</taxon>
        <taxon>Eubacteriales</taxon>
        <taxon>Oscillospiraceae</taxon>
        <taxon>Anaerotruncus</taxon>
    </lineage>
</organism>
<dbReference type="RefSeq" id="WP_160201568.1">
    <property type="nucleotide sequence ID" value="NZ_QXWK01000010.1"/>
</dbReference>
<gene>
    <name evidence="3" type="ORF">D0435_06430</name>
</gene>
<comment type="caution">
    <text evidence="3">The sequence shown here is derived from an EMBL/GenBank/DDBJ whole genome shotgun (WGS) entry which is preliminary data.</text>
</comment>
<name>A0A845QIB7_9FIRM</name>
<sequence>MREYIQNAFRKMDKDAFFKASVRKGTEEYLAQKARESAMTEEERRQEAEREMKRHRKGKCMVAVYLILVFAAGISLVVLGARGII</sequence>
<evidence type="ECO:0000313" key="3">
    <source>
        <dbReference type="EMBL" id="NBH61286.1"/>
    </source>
</evidence>
<feature type="transmembrane region" description="Helical" evidence="2">
    <location>
        <begin position="62"/>
        <end position="84"/>
    </location>
</feature>
<dbReference type="Proteomes" id="UP000446866">
    <property type="component" value="Unassembled WGS sequence"/>
</dbReference>
<protein>
    <submittedName>
        <fullName evidence="3">Uncharacterized protein</fullName>
    </submittedName>
</protein>
<proteinExistence type="predicted"/>
<keyword evidence="2" id="KW-0812">Transmembrane</keyword>
<accession>A0A845QIB7</accession>
<evidence type="ECO:0000256" key="1">
    <source>
        <dbReference type="SAM" id="MobiDB-lite"/>
    </source>
</evidence>
<evidence type="ECO:0000313" key="4">
    <source>
        <dbReference type="Proteomes" id="UP000446866"/>
    </source>
</evidence>